<dbReference type="AlphaFoldDB" id="A0A6J4ISA0"/>
<feature type="non-terminal residue" evidence="2">
    <location>
        <position position="1"/>
    </location>
</feature>
<feature type="compositionally biased region" description="Basic residues" evidence="1">
    <location>
        <begin position="36"/>
        <end position="45"/>
    </location>
</feature>
<feature type="compositionally biased region" description="Low complexity" evidence="1">
    <location>
        <begin position="127"/>
        <end position="144"/>
    </location>
</feature>
<feature type="region of interest" description="Disordered" evidence="1">
    <location>
        <begin position="1"/>
        <end position="84"/>
    </location>
</feature>
<evidence type="ECO:0000256" key="1">
    <source>
        <dbReference type="SAM" id="MobiDB-lite"/>
    </source>
</evidence>
<feature type="compositionally biased region" description="Gly residues" evidence="1">
    <location>
        <begin position="1"/>
        <end position="11"/>
    </location>
</feature>
<reference evidence="2" key="1">
    <citation type="submission" date="2020-02" db="EMBL/GenBank/DDBJ databases">
        <authorList>
            <person name="Meier V. D."/>
        </authorList>
    </citation>
    <scope>NUCLEOTIDE SEQUENCE</scope>
    <source>
        <strain evidence="2">AVDCRST_MAG08</strain>
    </source>
</reference>
<feature type="compositionally biased region" description="Low complexity" evidence="1">
    <location>
        <begin position="74"/>
        <end position="84"/>
    </location>
</feature>
<feature type="non-terminal residue" evidence="2">
    <location>
        <position position="251"/>
    </location>
</feature>
<gene>
    <name evidence="2" type="ORF">AVDCRST_MAG08-2559</name>
</gene>
<proteinExistence type="predicted"/>
<feature type="compositionally biased region" description="Basic and acidic residues" evidence="1">
    <location>
        <begin position="109"/>
        <end position="118"/>
    </location>
</feature>
<evidence type="ECO:0000313" key="2">
    <source>
        <dbReference type="EMBL" id="CAA9258655.1"/>
    </source>
</evidence>
<feature type="compositionally biased region" description="Low complexity" evidence="1">
    <location>
        <begin position="12"/>
        <end position="25"/>
    </location>
</feature>
<sequence>DGQSGALGPGGAARPRLRGVLRGAAPDAAGRELPRRRAHDGRRPRPVAPLPVRRIPLEGGGRHLAARPQDGGRHPAPGGAAGAGLARRPALLATGAALHRGHAAAHQRGGADLRLDRHPRARRLGQPSRARPGPRGRPFAAASNGAGLGDLADADRDALALAAAALRNGADRSQFGGRLRVARRLALAHPVPRAVAAGRARVGGGLPLGLRLLHHRLHKPIGDRRRTAGLPARYGVAAGDGGGELALRGHG</sequence>
<dbReference type="EMBL" id="CADCTG010000189">
    <property type="protein sequence ID" value="CAA9258655.1"/>
    <property type="molecule type" value="Genomic_DNA"/>
</dbReference>
<name>A0A6J4ISA0_9PROT</name>
<accession>A0A6J4ISA0</accession>
<organism evidence="2">
    <name type="scientific">uncultured Acetobacteraceae bacterium</name>
    <dbReference type="NCBI Taxonomy" id="169975"/>
    <lineage>
        <taxon>Bacteria</taxon>
        <taxon>Pseudomonadati</taxon>
        <taxon>Pseudomonadota</taxon>
        <taxon>Alphaproteobacteria</taxon>
        <taxon>Acetobacterales</taxon>
        <taxon>Acetobacteraceae</taxon>
        <taxon>environmental samples</taxon>
    </lineage>
</organism>
<feature type="region of interest" description="Disordered" evidence="1">
    <location>
        <begin position="98"/>
        <end position="144"/>
    </location>
</feature>
<protein>
    <submittedName>
        <fullName evidence="2">ABC transporter, permease protein 1 (Cluster 1, maltose/g3p/polyamine/iron)</fullName>
    </submittedName>
</protein>